<evidence type="ECO:0000256" key="1">
    <source>
        <dbReference type="SAM" id="Phobius"/>
    </source>
</evidence>
<keyword evidence="1" id="KW-1133">Transmembrane helix</keyword>
<proteinExistence type="predicted"/>
<organism evidence="2 3">
    <name type="scientific">Flavobacterium okayamense</name>
    <dbReference type="NCBI Taxonomy" id="2830782"/>
    <lineage>
        <taxon>Bacteria</taxon>
        <taxon>Pseudomonadati</taxon>
        <taxon>Bacteroidota</taxon>
        <taxon>Flavobacteriia</taxon>
        <taxon>Flavobacteriales</taxon>
        <taxon>Flavobacteriaceae</taxon>
        <taxon>Flavobacterium</taxon>
    </lineage>
</organism>
<dbReference type="EMBL" id="AP024749">
    <property type="protein sequence ID" value="BCY28790.1"/>
    <property type="molecule type" value="Genomic_DNA"/>
</dbReference>
<reference evidence="2 3" key="1">
    <citation type="submission" date="2021-06" db="EMBL/GenBank/DDBJ databases">
        <title>Whole genome sequences of Flavobacterium sp. KK2020170 and assembly.</title>
        <authorList>
            <person name="Kitahara K."/>
            <person name="Miyoshi S."/>
            <person name="Uesaka K."/>
        </authorList>
    </citation>
    <scope>NUCLEOTIDE SEQUENCE [LARGE SCALE GENOMIC DNA]</scope>
    <source>
        <strain evidence="2 3">KK2020170</strain>
    </source>
</reference>
<keyword evidence="1" id="KW-0812">Transmembrane</keyword>
<evidence type="ECO:0000313" key="2">
    <source>
        <dbReference type="EMBL" id="BCY28790.1"/>
    </source>
</evidence>
<dbReference type="Proteomes" id="UP000825258">
    <property type="component" value="Chromosome"/>
</dbReference>
<keyword evidence="1" id="KW-0472">Membrane</keyword>
<keyword evidence="3" id="KW-1185">Reference proteome</keyword>
<name>A0ABN6HYF3_9FLAO</name>
<dbReference type="RefSeq" id="WP_221257898.1">
    <property type="nucleotide sequence ID" value="NZ_AP024749.1"/>
</dbReference>
<sequence>MKEFINPQNIVVIISTIVYAIVFIIQKAQFAKQNEILNKYEKIFSIFNIDEIEKYVELQKKSINLSLNNREVALKNIETDMENRMSEIKKVHNLSKSTLDSTQKIIDDAKRCEELNINYMNDLNELNIKEFDELYSVIEKSIKANHPEIFKKIEVQISKNKEKHLSIKNEVFKRFLLEKLDFLEPESQKNILDLIRDMRK</sequence>
<protein>
    <submittedName>
        <fullName evidence="2">Uncharacterized protein</fullName>
    </submittedName>
</protein>
<evidence type="ECO:0000313" key="3">
    <source>
        <dbReference type="Proteomes" id="UP000825258"/>
    </source>
</evidence>
<gene>
    <name evidence="2" type="ORF">KK2020170_16580</name>
</gene>
<feature type="transmembrane region" description="Helical" evidence="1">
    <location>
        <begin position="6"/>
        <end position="25"/>
    </location>
</feature>
<accession>A0ABN6HYF3</accession>